<dbReference type="EMBL" id="WJBU01000012">
    <property type="protein sequence ID" value="MRD48399.1"/>
    <property type="molecule type" value="Genomic_DNA"/>
</dbReference>
<organism evidence="1 2">
    <name type="scientific">Caenimonas koreensis DSM 17982</name>
    <dbReference type="NCBI Taxonomy" id="1121255"/>
    <lineage>
        <taxon>Bacteria</taxon>
        <taxon>Pseudomonadati</taxon>
        <taxon>Pseudomonadota</taxon>
        <taxon>Betaproteobacteria</taxon>
        <taxon>Burkholderiales</taxon>
        <taxon>Comamonadaceae</taxon>
        <taxon>Caenimonas</taxon>
    </lineage>
</organism>
<gene>
    <name evidence="1" type="ORF">GHT07_14020</name>
</gene>
<keyword evidence="2" id="KW-1185">Reference proteome</keyword>
<comment type="caution">
    <text evidence="1">The sequence shown here is derived from an EMBL/GenBank/DDBJ whole genome shotgun (WGS) entry which is preliminary data.</text>
</comment>
<accession>A0A844B9W9</accession>
<dbReference type="RefSeq" id="WP_153585710.1">
    <property type="nucleotide sequence ID" value="NZ_WJBU01000012.1"/>
</dbReference>
<dbReference type="AlphaFoldDB" id="A0A844B9W9"/>
<evidence type="ECO:0000313" key="2">
    <source>
        <dbReference type="Proteomes" id="UP000487350"/>
    </source>
</evidence>
<evidence type="ECO:0000313" key="1">
    <source>
        <dbReference type="EMBL" id="MRD48399.1"/>
    </source>
</evidence>
<dbReference type="Proteomes" id="UP000487350">
    <property type="component" value="Unassembled WGS sequence"/>
</dbReference>
<dbReference type="OrthoDB" id="8893066at2"/>
<sequence length="166" mass="18386">MSLFRSIFTARRADPASDAGQTLPQKMNLEERMAFRREMLFEAIALAMKKCGMVEKSYRLRVSRMDKRGHVYAVMIELSGEFMDDPRYSHAALCTIGKTIVATAGASGLLQVHGVYWNVSDLSSGFESSRAEAPAAGLASTLQDNWPEPFEVEQRLYASDIAPLSS</sequence>
<reference evidence="1 2" key="1">
    <citation type="submission" date="2019-11" db="EMBL/GenBank/DDBJ databases">
        <title>Caenimonas koreensis gen. nov., sp. nov., isolated from activated sludge.</title>
        <authorList>
            <person name="Seung H.R."/>
        </authorList>
    </citation>
    <scope>NUCLEOTIDE SEQUENCE [LARGE SCALE GENOMIC DNA]</scope>
    <source>
        <strain evidence="1 2">EMB320</strain>
    </source>
</reference>
<name>A0A844B9W9_9BURK</name>
<proteinExistence type="predicted"/>
<protein>
    <submittedName>
        <fullName evidence="1">Uncharacterized protein</fullName>
    </submittedName>
</protein>